<dbReference type="Proteomes" id="UP000031980">
    <property type="component" value="Unassembled WGS sequence"/>
</dbReference>
<feature type="signal peptide" evidence="1">
    <location>
        <begin position="1"/>
        <end position="26"/>
    </location>
</feature>
<reference evidence="2 3" key="1">
    <citation type="submission" date="2014-07" db="EMBL/GenBank/DDBJ databases">
        <title>Porphyromonadaceae bacterium OUH 308042 = ATCC BAA-2681 = DSM 28342 draft genome.</title>
        <authorList>
            <person name="Sydenham T.V."/>
            <person name="Hasman H."/>
            <person name="Justensen U.S."/>
        </authorList>
    </citation>
    <scope>NUCLEOTIDE SEQUENCE [LARGE SCALE GENOMIC DNA]</scope>
    <source>
        <strain evidence="2 3">OUH 308042</strain>
    </source>
</reference>
<accession>A0A0C3M963</accession>
<gene>
    <name evidence="2" type="ORF">BA92_14040</name>
</gene>
<organism evidence="2 3">
    <name type="scientific">Sanguibacteroides justesenii</name>
    <dbReference type="NCBI Taxonomy" id="1547597"/>
    <lineage>
        <taxon>Bacteria</taxon>
        <taxon>Pseudomonadati</taxon>
        <taxon>Bacteroidota</taxon>
        <taxon>Bacteroidia</taxon>
        <taxon>Bacteroidales</taxon>
        <taxon>Porphyromonadaceae</taxon>
        <taxon>Sanguibacteroides</taxon>
    </lineage>
</organism>
<keyword evidence="3" id="KW-1185">Reference proteome</keyword>
<dbReference type="EMBL" id="JPIU01000049">
    <property type="protein sequence ID" value="KIO42973.1"/>
    <property type="molecule type" value="Genomic_DNA"/>
</dbReference>
<evidence type="ECO:0000256" key="1">
    <source>
        <dbReference type="SAM" id="SignalP"/>
    </source>
</evidence>
<protein>
    <recommendedName>
        <fullName evidence="4">DUF4374 domain-containing protein</fullName>
    </recommendedName>
</protein>
<evidence type="ECO:0000313" key="2">
    <source>
        <dbReference type="EMBL" id="KIO42973.1"/>
    </source>
</evidence>
<name>A0A0C3M963_9PORP</name>
<evidence type="ECO:0008006" key="4">
    <source>
        <dbReference type="Google" id="ProtNLM"/>
    </source>
</evidence>
<sequence>MDMKNIKIFCMLVVSALLLFSCFEDDGNYDYKDIYTHKIGIRYPVYGITVYQGDPVVFSPSFAFANQEQKESGDTNMYKWSYHFDYLGCVCTERNMNMVVADAEVGKTYEGIVMAEDTLTGAIYTQNISFRYKSRYTSGWIILSDDGGKSKLNLVRIQNEQWYTDKDIYRAIHNEELGTQPVGLIGNRSGRNDVRILQKGAEGNVILDGVNYQKIGTIADEFVGGKYPEGFVPKSMVVSGGNVAAIQGENGEVFTKVFDSWYGTPYEFALFANVPLQSNKQKLNVPFLLFASQGSSTYNLMLYDETFHAFFMMYGASFYYAGKLYKLKAPADWDGTNGPSPENLSNYKMVYCQMKNASYYTQDILAVLKNKTDGELYLYTFEYSSSSNNVTAKNIVYTRIPAVSAALMGENTKYHALRNRPYMFFVSETDPSTLYYYDLRTNRHAPFKTFSGSKIVALESDYSNHTHIGVGLDNGEFFLLNVEDEVLVSGTEEDKVIYNTIVDGKVVDLFYKQY</sequence>
<dbReference type="PROSITE" id="PS51257">
    <property type="entry name" value="PROKAR_LIPOPROTEIN"/>
    <property type="match status" value="1"/>
</dbReference>
<feature type="chain" id="PRO_5002166832" description="DUF4374 domain-containing protein" evidence="1">
    <location>
        <begin position="27"/>
        <end position="514"/>
    </location>
</feature>
<evidence type="ECO:0000313" key="3">
    <source>
        <dbReference type="Proteomes" id="UP000031980"/>
    </source>
</evidence>
<keyword evidence="1" id="KW-0732">Signal</keyword>
<proteinExistence type="predicted"/>
<dbReference type="InterPro" id="IPR032183">
    <property type="entry name" value="PKD-like"/>
</dbReference>
<dbReference type="AlphaFoldDB" id="A0A0C3M963"/>
<dbReference type="Pfam" id="PF16407">
    <property type="entry name" value="PKD_2"/>
    <property type="match status" value="1"/>
</dbReference>
<comment type="caution">
    <text evidence="2">The sequence shown here is derived from an EMBL/GenBank/DDBJ whole genome shotgun (WGS) entry which is preliminary data.</text>
</comment>